<dbReference type="SUPFAM" id="SSF52540">
    <property type="entry name" value="P-loop containing nucleoside triphosphate hydrolases"/>
    <property type="match status" value="1"/>
</dbReference>
<dbReference type="GO" id="GO:0005829">
    <property type="term" value="C:cytosol"/>
    <property type="evidence" value="ECO:0007669"/>
    <property type="project" value="TreeGrafter"/>
</dbReference>
<comment type="subcellular location">
    <subcellularLocation>
        <location evidence="8">Cytoplasm</location>
    </subcellularLocation>
</comment>
<keyword evidence="8" id="KW-0963">Cytoplasm</keyword>
<dbReference type="GO" id="GO:0036431">
    <property type="term" value="F:dCMP kinase activity"/>
    <property type="evidence" value="ECO:0007669"/>
    <property type="project" value="InterPro"/>
</dbReference>
<protein>
    <recommendedName>
        <fullName evidence="8">Cytidylate kinase</fullName>
        <shortName evidence="8">CK</shortName>
        <ecNumber evidence="8">2.7.4.25</ecNumber>
    </recommendedName>
    <alternativeName>
        <fullName evidence="8">Cytidine monophosphate kinase</fullName>
        <shortName evidence="8">CMP kinase</shortName>
    </alternativeName>
</protein>
<dbReference type="HAMAP" id="MF_00238">
    <property type="entry name" value="Cytidyl_kinase_type1"/>
    <property type="match status" value="1"/>
</dbReference>
<keyword evidence="12" id="KW-1185">Reference proteome</keyword>
<feature type="compositionally biased region" description="Basic and acidic residues" evidence="9">
    <location>
        <begin position="167"/>
        <end position="177"/>
    </location>
</feature>
<evidence type="ECO:0000313" key="11">
    <source>
        <dbReference type="EMBL" id="PQJ27320.1"/>
    </source>
</evidence>
<proteinExistence type="inferred from homology"/>
<evidence type="ECO:0000256" key="4">
    <source>
        <dbReference type="ARBA" id="ARBA00022777"/>
    </source>
</evidence>
<feature type="domain" description="Cytidylate kinase" evidence="10">
    <location>
        <begin position="8"/>
        <end position="209"/>
    </location>
</feature>
<keyword evidence="2 8" id="KW-0808">Transferase</keyword>
<dbReference type="InterPro" id="IPR027417">
    <property type="entry name" value="P-loop_NTPase"/>
</dbReference>
<dbReference type="OrthoDB" id="9807434at2"/>
<comment type="catalytic activity">
    <reaction evidence="7 8">
        <text>CMP + ATP = CDP + ADP</text>
        <dbReference type="Rhea" id="RHEA:11600"/>
        <dbReference type="ChEBI" id="CHEBI:30616"/>
        <dbReference type="ChEBI" id="CHEBI:58069"/>
        <dbReference type="ChEBI" id="CHEBI:60377"/>
        <dbReference type="ChEBI" id="CHEBI:456216"/>
        <dbReference type="EC" id="2.7.4.25"/>
    </reaction>
</comment>
<dbReference type="Proteomes" id="UP000239907">
    <property type="component" value="Unassembled WGS sequence"/>
</dbReference>
<evidence type="ECO:0000256" key="6">
    <source>
        <dbReference type="ARBA" id="ARBA00047615"/>
    </source>
</evidence>
<name>A0A2S7TYC9_9BACT</name>
<dbReference type="Gene3D" id="3.40.50.300">
    <property type="entry name" value="P-loop containing nucleotide triphosphate hydrolases"/>
    <property type="match status" value="1"/>
</dbReference>
<keyword evidence="3 8" id="KW-0547">Nucleotide-binding</keyword>
<dbReference type="NCBIfam" id="TIGR00017">
    <property type="entry name" value="cmk"/>
    <property type="match status" value="1"/>
</dbReference>
<evidence type="ECO:0000256" key="1">
    <source>
        <dbReference type="ARBA" id="ARBA00009427"/>
    </source>
</evidence>
<gene>
    <name evidence="8" type="primary">cmk</name>
    <name evidence="11" type="ORF">BSZ32_01640</name>
</gene>
<dbReference type="EMBL" id="MQWA01000001">
    <property type="protein sequence ID" value="PQJ27320.1"/>
    <property type="molecule type" value="Genomic_DNA"/>
</dbReference>
<feature type="binding site" evidence="8">
    <location>
        <begin position="12"/>
        <end position="20"/>
    </location>
    <ligand>
        <name>ATP</name>
        <dbReference type="ChEBI" id="CHEBI:30616"/>
    </ligand>
</feature>
<dbReference type="GO" id="GO:0005524">
    <property type="term" value="F:ATP binding"/>
    <property type="evidence" value="ECO:0007669"/>
    <property type="project" value="UniProtKB-UniRule"/>
</dbReference>
<accession>A0A2S7TYC9</accession>
<dbReference type="AlphaFoldDB" id="A0A2S7TYC9"/>
<dbReference type="EC" id="2.7.4.25" evidence="8"/>
<dbReference type="CDD" id="cd02020">
    <property type="entry name" value="CMPK"/>
    <property type="match status" value="1"/>
</dbReference>
<dbReference type="RefSeq" id="WP_105041803.1">
    <property type="nucleotide sequence ID" value="NZ_MQWA01000001.1"/>
</dbReference>
<evidence type="ECO:0000259" key="10">
    <source>
        <dbReference type="Pfam" id="PF02224"/>
    </source>
</evidence>
<comment type="similarity">
    <text evidence="1 8">Belongs to the cytidylate kinase family. Type 1 subfamily.</text>
</comment>
<organism evidence="11 12">
    <name type="scientific">Rubritalea profundi</name>
    <dbReference type="NCBI Taxonomy" id="1658618"/>
    <lineage>
        <taxon>Bacteria</taxon>
        <taxon>Pseudomonadati</taxon>
        <taxon>Verrucomicrobiota</taxon>
        <taxon>Verrucomicrobiia</taxon>
        <taxon>Verrucomicrobiales</taxon>
        <taxon>Rubritaleaceae</taxon>
        <taxon>Rubritalea</taxon>
    </lineage>
</organism>
<dbReference type="PANTHER" id="PTHR21299:SF2">
    <property type="entry name" value="CYTIDYLATE KINASE"/>
    <property type="match status" value="1"/>
</dbReference>
<feature type="region of interest" description="Disordered" evidence="9">
    <location>
        <begin position="158"/>
        <end position="179"/>
    </location>
</feature>
<dbReference type="GO" id="GO:0015949">
    <property type="term" value="P:nucleobase-containing small molecule interconversion"/>
    <property type="evidence" value="ECO:0007669"/>
    <property type="project" value="TreeGrafter"/>
</dbReference>
<dbReference type="PANTHER" id="PTHR21299">
    <property type="entry name" value="CYTIDYLATE KINASE/PANTOATE-BETA-ALANINE LIGASE"/>
    <property type="match status" value="1"/>
</dbReference>
<keyword evidence="4 8" id="KW-0418">Kinase</keyword>
<dbReference type="InterPro" id="IPR011994">
    <property type="entry name" value="Cytidylate_kinase_dom"/>
</dbReference>
<dbReference type="Pfam" id="PF02224">
    <property type="entry name" value="Cytidylate_kin"/>
    <property type="match status" value="1"/>
</dbReference>
<evidence type="ECO:0000256" key="5">
    <source>
        <dbReference type="ARBA" id="ARBA00022840"/>
    </source>
</evidence>
<dbReference type="GO" id="GO:0006220">
    <property type="term" value="P:pyrimidine nucleotide metabolic process"/>
    <property type="evidence" value="ECO:0007669"/>
    <property type="project" value="UniProtKB-UniRule"/>
</dbReference>
<evidence type="ECO:0000256" key="2">
    <source>
        <dbReference type="ARBA" id="ARBA00022679"/>
    </source>
</evidence>
<comment type="catalytic activity">
    <reaction evidence="6 8">
        <text>dCMP + ATP = dCDP + ADP</text>
        <dbReference type="Rhea" id="RHEA:25094"/>
        <dbReference type="ChEBI" id="CHEBI:30616"/>
        <dbReference type="ChEBI" id="CHEBI:57566"/>
        <dbReference type="ChEBI" id="CHEBI:58593"/>
        <dbReference type="ChEBI" id="CHEBI:456216"/>
        <dbReference type="EC" id="2.7.4.25"/>
    </reaction>
</comment>
<evidence type="ECO:0000313" key="12">
    <source>
        <dbReference type="Proteomes" id="UP000239907"/>
    </source>
</evidence>
<dbReference type="GO" id="GO:0036430">
    <property type="term" value="F:CMP kinase activity"/>
    <property type="evidence" value="ECO:0007669"/>
    <property type="project" value="RHEA"/>
</dbReference>
<evidence type="ECO:0000256" key="7">
    <source>
        <dbReference type="ARBA" id="ARBA00048478"/>
    </source>
</evidence>
<keyword evidence="5 8" id="KW-0067">ATP-binding</keyword>
<evidence type="ECO:0000256" key="9">
    <source>
        <dbReference type="SAM" id="MobiDB-lite"/>
    </source>
</evidence>
<evidence type="ECO:0000256" key="8">
    <source>
        <dbReference type="HAMAP-Rule" id="MF_00238"/>
    </source>
</evidence>
<sequence length="223" mass="23857">MSNSNIAVAIDGPAASGKSTVAKTLAKRLGLIMVNTGAMYRAVAWATIQHGVDPADSAAVINLLDRVDFTCGVENNLSTVLVDGVDLGDALRQDAVNSRVSKVAAISEVRELLVSMQRDYLELGSVVMEGRDIGSVVFPNTPFKMYIDASEEVRRKRRAAEGIIDDPTARDKEDSKRKSSPLVIAEGAVVIDSSEMDVEQVVQAALTVLRERGASEELLAKAN</sequence>
<reference evidence="11 12" key="1">
    <citation type="submission" date="2016-12" db="EMBL/GenBank/DDBJ databases">
        <title>Study of bacterial adaptation to deep sea.</title>
        <authorList>
            <person name="Song J."/>
            <person name="Yoshizawa S."/>
            <person name="Kogure K."/>
        </authorList>
    </citation>
    <scope>NUCLEOTIDE SEQUENCE [LARGE SCALE GENOMIC DNA]</scope>
    <source>
        <strain evidence="11 12">SAORIC-165</strain>
    </source>
</reference>
<evidence type="ECO:0000256" key="3">
    <source>
        <dbReference type="ARBA" id="ARBA00022741"/>
    </source>
</evidence>
<comment type="caution">
    <text evidence="11">The sequence shown here is derived from an EMBL/GenBank/DDBJ whole genome shotgun (WGS) entry which is preliminary data.</text>
</comment>
<dbReference type="InterPro" id="IPR003136">
    <property type="entry name" value="Cytidylate_kin"/>
</dbReference>